<organism evidence="1 2">
    <name type="scientific">Dokdonella fugitiva</name>
    <dbReference type="NCBI Taxonomy" id="328517"/>
    <lineage>
        <taxon>Bacteria</taxon>
        <taxon>Pseudomonadati</taxon>
        <taxon>Pseudomonadota</taxon>
        <taxon>Gammaproteobacteria</taxon>
        <taxon>Lysobacterales</taxon>
        <taxon>Rhodanobacteraceae</taxon>
        <taxon>Dokdonella</taxon>
    </lineage>
</organism>
<dbReference type="AlphaFoldDB" id="A0A4R2I9P3"/>
<keyword evidence="2" id="KW-1185">Reference proteome</keyword>
<dbReference type="Proteomes" id="UP000294862">
    <property type="component" value="Unassembled WGS sequence"/>
</dbReference>
<comment type="caution">
    <text evidence="1">The sequence shown here is derived from an EMBL/GenBank/DDBJ whole genome shotgun (WGS) entry which is preliminary data.</text>
</comment>
<reference evidence="1 2" key="1">
    <citation type="journal article" date="2015" name="Stand. Genomic Sci.">
        <title>Genomic Encyclopedia of Bacterial and Archaeal Type Strains, Phase III: the genomes of soil and plant-associated and newly described type strains.</title>
        <authorList>
            <person name="Whitman W.B."/>
            <person name="Woyke T."/>
            <person name="Klenk H.P."/>
            <person name="Zhou Y."/>
            <person name="Lilburn T.G."/>
            <person name="Beck B.J."/>
            <person name="De Vos P."/>
            <person name="Vandamme P."/>
            <person name="Eisen J.A."/>
            <person name="Garrity G."/>
            <person name="Hugenholtz P."/>
            <person name="Kyrpides N.C."/>
        </authorList>
    </citation>
    <scope>NUCLEOTIDE SEQUENCE [LARGE SCALE GENOMIC DNA]</scope>
    <source>
        <strain evidence="1 2">A3</strain>
    </source>
</reference>
<accession>A0A4R2I9P3</accession>
<proteinExistence type="predicted"/>
<dbReference type="PROSITE" id="PS51257">
    <property type="entry name" value="PROKAR_LIPOPROTEIN"/>
    <property type="match status" value="1"/>
</dbReference>
<name>A0A4R2I9P3_9GAMM</name>
<evidence type="ECO:0000313" key="2">
    <source>
        <dbReference type="Proteomes" id="UP000294862"/>
    </source>
</evidence>
<protein>
    <submittedName>
        <fullName evidence="1">Uncharacterized protein</fullName>
    </submittedName>
</protein>
<sequence length="223" mass="25480">MRPMIRLLFPVLACALIGACVETRFESPLGDNIETCDTAWKGLWFEEGDDLRRTDGERHLTGFAVDEACAFTLIEQPEAGGPFKRTRVPINYVHVRGDDYVVVSDAALRGLVDLKAPYDIDPPPQKSFFFARYRVRGNRLELRKVDDAKVAKLVIDGSLDGTVQKGRNELHVYVRGGRQQMLDLVRKHDLFESKPSLVFVRSREDLQDVERRLQRGAIREPRR</sequence>
<gene>
    <name evidence="1" type="ORF">EV148_104164</name>
</gene>
<evidence type="ECO:0000313" key="1">
    <source>
        <dbReference type="EMBL" id="TCO40802.1"/>
    </source>
</evidence>
<dbReference type="EMBL" id="SLWQ01000004">
    <property type="protein sequence ID" value="TCO40802.1"/>
    <property type="molecule type" value="Genomic_DNA"/>
</dbReference>